<reference evidence="1 2" key="1">
    <citation type="journal article" date="2018" name="Nat. Genet.">
        <title>Extensive intraspecific gene order and gene structural variations between Mo17 and other maize genomes.</title>
        <authorList>
            <person name="Sun S."/>
            <person name="Zhou Y."/>
            <person name="Chen J."/>
            <person name="Shi J."/>
            <person name="Zhao H."/>
            <person name="Zhao H."/>
            <person name="Song W."/>
            <person name="Zhang M."/>
            <person name="Cui Y."/>
            <person name="Dong X."/>
            <person name="Liu H."/>
            <person name="Ma X."/>
            <person name="Jiao Y."/>
            <person name="Wang B."/>
            <person name="Wei X."/>
            <person name="Stein J.C."/>
            <person name="Glaubitz J.C."/>
            <person name="Lu F."/>
            <person name="Yu G."/>
            <person name="Liang C."/>
            <person name="Fengler K."/>
            <person name="Li B."/>
            <person name="Rafalski A."/>
            <person name="Schnable P.S."/>
            <person name="Ware D.H."/>
            <person name="Buckler E.S."/>
            <person name="Lai J."/>
        </authorList>
    </citation>
    <scope>NUCLEOTIDE SEQUENCE [LARGE SCALE GENOMIC DNA]</scope>
    <source>
        <strain evidence="2">cv. Missouri 17</strain>
        <tissue evidence="1">Seedling</tissue>
    </source>
</reference>
<evidence type="ECO:0000313" key="2">
    <source>
        <dbReference type="Proteomes" id="UP000251960"/>
    </source>
</evidence>
<name>A0A3L6FTK2_MAIZE</name>
<protein>
    <submittedName>
        <fullName evidence="1">Uncharacterized protein</fullName>
    </submittedName>
</protein>
<dbReference type="EMBL" id="NCVQ01000003">
    <property type="protein sequence ID" value="PWZ36570.1"/>
    <property type="molecule type" value="Genomic_DNA"/>
</dbReference>
<organism evidence="1 2">
    <name type="scientific">Zea mays</name>
    <name type="common">Maize</name>
    <dbReference type="NCBI Taxonomy" id="4577"/>
    <lineage>
        <taxon>Eukaryota</taxon>
        <taxon>Viridiplantae</taxon>
        <taxon>Streptophyta</taxon>
        <taxon>Embryophyta</taxon>
        <taxon>Tracheophyta</taxon>
        <taxon>Spermatophyta</taxon>
        <taxon>Magnoliopsida</taxon>
        <taxon>Liliopsida</taxon>
        <taxon>Poales</taxon>
        <taxon>Poaceae</taxon>
        <taxon>PACMAD clade</taxon>
        <taxon>Panicoideae</taxon>
        <taxon>Andropogonodae</taxon>
        <taxon>Andropogoneae</taxon>
        <taxon>Tripsacinae</taxon>
        <taxon>Zea</taxon>
    </lineage>
</organism>
<sequence>MYINSFPILIERQSSCHCASKKSTQKV</sequence>
<gene>
    <name evidence="1" type="ORF">Zm00014a_020677</name>
</gene>
<dbReference type="AlphaFoldDB" id="A0A3L6FTK2"/>
<accession>A0A3L6FTK2</accession>
<comment type="caution">
    <text evidence="1">The sequence shown here is derived from an EMBL/GenBank/DDBJ whole genome shotgun (WGS) entry which is preliminary data.</text>
</comment>
<proteinExistence type="predicted"/>
<dbReference type="Proteomes" id="UP000251960">
    <property type="component" value="Chromosome 2"/>
</dbReference>
<evidence type="ECO:0000313" key="1">
    <source>
        <dbReference type="EMBL" id="PWZ36570.1"/>
    </source>
</evidence>